<feature type="region of interest" description="Disordered" evidence="1">
    <location>
        <begin position="399"/>
        <end position="457"/>
    </location>
</feature>
<evidence type="ECO:0000256" key="1">
    <source>
        <dbReference type="SAM" id="MobiDB-lite"/>
    </source>
</evidence>
<evidence type="ECO:0000313" key="3">
    <source>
        <dbReference type="Proteomes" id="UP001215598"/>
    </source>
</evidence>
<dbReference type="Proteomes" id="UP001215598">
    <property type="component" value="Unassembled WGS sequence"/>
</dbReference>
<reference evidence="2" key="1">
    <citation type="submission" date="2023-03" db="EMBL/GenBank/DDBJ databases">
        <title>Massive genome expansion in bonnet fungi (Mycena s.s.) driven by repeated elements and novel gene families across ecological guilds.</title>
        <authorList>
            <consortium name="Lawrence Berkeley National Laboratory"/>
            <person name="Harder C.B."/>
            <person name="Miyauchi S."/>
            <person name="Viragh M."/>
            <person name="Kuo A."/>
            <person name="Thoen E."/>
            <person name="Andreopoulos B."/>
            <person name="Lu D."/>
            <person name="Skrede I."/>
            <person name="Drula E."/>
            <person name="Henrissat B."/>
            <person name="Morin E."/>
            <person name="Kohler A."/>
            <person name="Barry K."/>
            <person name="LaButti K."/>
            <person name="Morin E."/>
            <person name="Salamov A."/>
            <person name="Lipzen A."/>
            <person name="Mereny Z."/>
            <person name="Hegedus B."/>
            <person name="Baldrian P."/>
            <person name="Stursova M."/>
            <person name="Weitz H."/>
            <person name="Taylor A."/>
            <person name="Grigoriev I.V."/>
            <person name="Nagy L.G."/>
            <person name="Martin F."/>
            <person name="Kauserud H."/>
        </authorList>
    </citation>
    <scope>NUCLEOTIDE SEQUENCE</scope>
    <source>
        <strain evidence="2">CBHHK182m</strain>
    </source>
</reference>
<feature type="compositionally biased region" description="Gly residues" evidence="1">
    <location>
        <begin position="421"/>
        <end position="431"/>
    </location>
</feature>
<comment type="caution">
    <text evidence="2">The sequence shown here is derived from an EMBL/GenBank/DDBJ whole genome shotgun (WGS) entry which is preliminary data.</text>
</comment>
<accession>A0AAD7HK86</accession>
<gene>
    <name evidence="2" type="ORF">B0H16DRAFT_1896134</name>
</gene>
<feature type="compositionally biased region" description="Basic and acidic residues" evidence="1">
    <location>
        <begin position="399"/>
        <end position="411"/>
    </location>
</feature>
<sequence length="482" mass="53119">MTTSSNWQIIGCIWLDEEVCREWTQGLDGLANLHRCLWVLRHTFTPYIPLSLDSGGLDEDDTAVPRSRPLHRPPFIIACPASPRDCLEEDGGSKYRSREGASLPSLLLKSLREFLEDSDLDVGRFSLGHPPLRFPARLQQLAPRSVGHDGPDGDVLRREDTDMVEVMMTPSILSATPANFLPTKPAGARANDTRFDDAASLRKPIGGDREPDHEGVLCVPFPLLYTLPLTITGSDPTPDALLRNRPSQEERKKPKFAVYYSRPSLPYPLKAALHENARSIGRNRAFCLERTYEDRNGGISGSKDLGSFGVRRKMQCMLRVGAITESVLSHLIVPRSSDADTDIRSSRIFVLCAKRASQRDRAAHEDVDARTRSLVSLPTRLLGPYLPFLRAELAIGRDRVPSPATSEDRAPRTRGVMRTGDGTGAGGGGTGRGKDLDTTQEDDGTPSPPISSPPIHRHYNSTAAFWRLGEASRRLGAIVYDE</sequence>
<dbReference type="EMBL" id="JARKIB010000219">
    <property type="protein sequence ID" value="KAJ7722525.1"/>
    <property type="molecule type" value="Genomic_DNA"/>
</dbReference>
<dbReference type="AlphaFoldDB" id="A0AAD7HK86"/>
<proteinExistence type="predicted"/>
<organism evidence="2 3">
    <name type="scientific">Mycena metata</name>
    <dbReference type="NCBI Taxonomy" id="1033252"/>
    <lineage>
        <taxon>Eukaryota</taxon>
        <taxon>Fungi</taxon>
        <taxon>Dikarya</taxon>
        <taxon>Basidiomycota</taxon>
        <taxon>Agaricomycotina</taxon>
        <taxon>Agaricomycetes</taxon>
        <taxon>Agaricomycetidae</taxon>
        <taxon>Agaricales</taxon>
        <taxon>Marasmiineae</taxon>
        <taxon>Mycenaceae</taxon>
        <taxon>Mycena</taxon>
    </lineage>
</organism>
<evidence type="ECO:0000313" key="2">
    <source>
        <dbReference type="EMBL" id="KAJ7722525.1"/>
    </source>
</evidence>
<protein>
    <submittedName>
        <fullName evidence="2">Uncharacterized protein</fullName>
    </submittedName>
</protein>
<name>A0AAD7HK86_9AGAR</name>
<keyword evidence="3" id="KW-1185">Reference proteome</keyword>